<accession>A0AA38UG78</accession>
<sequence>MILKSACNLLFARTPQRTLLLDRSGQVGSDRGQNVDEQFINPHVLELRDFECRQAPGNIEGLEAPLRKSGSTGSSQWIASCGVQKCSNTRLTRLPKLCTTKLWEIPFGRLTGGRKEEAPQQMKELEFLLVNQVSIEMRLHRSPTYHPMNSASPRSSIIMRNQMMLHIYEILVVNFMSKTETRGRNQFTIRPRSPNLKGEQLSLKDVDVLLSKFYEGQKRSSSTCVCLTQDPLSRRELRSDIAGTYKKWTANDLLKVVTGNTFRRSKFARFSQSSKKRVQAQCKLVQLYVAPAECMSKLRRLVGKRRGTIHLVDLQYYPSE</sequence>
<organism evidence="1 2">
    <name type="scientific">Lentinula raphanica</name>
    <dbReference type="NCBI Taxonomy" id="153919"/>
    <lineage>
        <taxon>Eukaryota</taxon>
        <taxon>Fungi</taxon>
        <taxon>Dikarya</taxon>
        <taxon>Basidiomycota</taxon>
        <taxon>Agaricomycotina</taxon>
        <taxon>Agaricomycetes</taxon>
        <taxon>Agaricomycetidae</taxon>
        <taxon>Agaricales</taxon>
        <taxon>Marasmiineae</taxon>
        <taxon>Omphalotaceae</taxon>
        <taxon>Lentinula</taxon>
    </lineage>
</organism>
<protein>
    <submittedName>
        <fullName evidence="1">Uncharacterized protein</fullName>
    </submittedName>
</protein>
<reference evidence="1" key="1">
    <citation type="submission" date="2022-08" db="EMBL/GenBank/DDBJ databases">
        <authorList>
            <consortium name="DOE Joint Genome Institute"/>
            <person name="Min B."/>
            <person name="Riley R."/>
            <person name="Sierra-Patev S."/>
            <person name="Naranjo-Ortiz M."/>
            <person name="Looney B."/>
            <person name="Konkel Z."/>
            <person name="Slot J.C."/>
            <person name="Sakamoto Y."/>
            <person name="Steenwyk J.L."/>
            <person name="Rokas A."/>
            <person name="Carro J."/>
            <person name="Camarero S."/>
            <person name="Ferreira P."/>
            <person name="Molpeceres G."/>
            <person name="Ruiz-Duenas F.J."/>
            <person name="Serrano A."/>
            <person name="Henrissat B."/>
            <person name="Drula E."/>
            <person name="Hughes K.W."/>
            <person name="Mata J.L."/>
            <person name="Ishikawa N.K."/>
            <person name="Vargas-Isla R."/>
            <person name="Ushijima S."/>
            <person name="Smith C.A."/>
            <person name="Ahrendt S."/>
            <person name="Andreopoulos W."/>
            <person name="He G."/>
            <person name="Labutti K."/>
            <person name="Lipzen A."/>
            <person name="Ng V."/>
            <person name="Sandor L."/>
            <person name="Barry K."/>
            <person name="Martinez A.T."/>
            <person name="Xiao Y."/>
            <person name="Gibbons J.G."/>
            <person name="Terashima K."/>
            <person name="Hibbett D.S."/>
            <person name="Grigoriev I.V."/>
        </authorList>
    </citation>
    <scope>NUCLEOTIDE SEQUENCE</scope>
    <source>
        <strain evidence="1">TFB9207</strain>
    </source>
</reference>
<proteinExistence type="predicted"/>
<dbReference type="AlphaFoldDB" id="A0AA38UG78"/>
<name>A0AA38UG78_9AGAR</name>
<keyword evidence="2" id="KW-1185">Reference proteome</keyword>
<gene>
    <name evidence="1" type="ORF">F5878DRAFT_709075</name>
</gene>
<comment type="caution">
    <text evidence="1">The sequence shown here is derived from an EMBL/GenBank/DDBJ whole genome shotgun (WGS) entry which is preliminary data.</text>
</comment>
<evidence type="ECO:0000313" key="2">
    <source>
        <dbReference type="Proteomes" id="UP001163846"/>
    </source>
</evidence>
<dbReference type="EMBL" id="MU806098">
    <property type="protein sequence ID" value="KAJ3840015.1"/>
    <property type="molecule type" value="Genomic_DNA"/>
</dbReference>
<dbReference type="Proteomes" id="UP001163846">
    <property type="component" value="Unassembled WGS sequence"/>
</dbReference>
<evidence type="ECO:0000313" key="1">
    <source>
        <dbReference type="EMBL" id="KAJ3840015.1"/>
    </source>
</evidence>